<evidence type="ECO:0000313" key="2">
    <source>
        <dbReference type="Proteomes" id="UP001163223"/>
    </source>
</evidence>
<reference evidence="1" key="1">
    <citation type="submission" date="2022-11" db="EMBL/GenBank/DDBJ databases">
        <title>beta-Carotene-producing bacterium, Jeongeuplla avenae sp. nov., alleviates the salt stress of Arabidopsis seedlings.</title>
        <authorList>
            <person name="Jiang L."/>
            <person name="Lee J."/>
        </authorList>
    </citation>
    <scope>NUCLEOTIDE SEQUENCE</scope>
    <source>
        <strain evidence="1">DY_R2A_6</strain>
    </source>
</reference>
<protein>
    <submittedName>
        <fullName evidence="1">DUF3309 family protein</fullName>
    </submittedName>
</protein>
<organism evidence="1 2">
    <name type="scientific">Antarcticirhabdus aurantiaca</name>
    <dbReference type="NCBI Taxonomy" id="2606717"/>
    <lineage>
        <taxon>Bacteria</taxon>
        <taxon>Pseudomonadati</taxon>
        <taxon>Pseudomonadota</taxon>
        <taxon>Alphaproteobacteria</taxon>
        <taxon>Hyphomicrobiales</taxon>
        <taxon>Aurantimonadaceae</taxon>
        <taxon>Antarcticirhabdus</taxon>
    </lineage>
</organism>
<sequence length="58" mass="6025">MSAGFAPYAVLIAFLVLVAVMPIWPWSRGFGARPALSLGIIFTLVAVFAAIGGFDSPA</sequence>
<dbReference type="Proteomes" id="UP001163223">
    <property type="component" value="Chromosome"/>
</dbReference>
<keyword evidence="2" id="KW-1185">Reference proteome</keyword>
<proteinExistence type="predicted"/>
<gene>
    <name evidence="1" type="ORF">OXU80_08315</name>
</gene>
<accession>A0ACD4NTM3</accession>
<evidence type="ECO:0000313" key="1">
    <source>
        <dbReference type="EMBL" id="WAJ30195.1"/>
    </source>
</evidence>
<dbReference type="EMBL" id="CP113520">
    <property type="protein sequence ID" value="WAJ30195.1"/>
    <property type="molecule type" value="Genomic_DNA"/>
</dbReference>
<name>A0ACD4NTM3_9HYPH</name>